<evidence type="ECO:0000313" key="2">
    <source>
        <dbReference type="WBParaSite" id="nRc.2.0.1.t39904-RA"/>
    </source>
</evidence>
<name>A0A915KN73_ROMCU</name>
<dbReference type="WBParaSite" id="nRc.2.0.1.t39904-RA">
    <property type="protein sequence ID" value="nRc.2.0.1.t39904-RA"/>
    <property type="gene ID" value="nRc.2.0.1.g39904"/>
</dbReference>
<dbReference type="Proteomes" id="UP000887565">
    <property type="component" value="Unplaced"/>
</dbReference>
<protein>
    <submittedName>
        <fullName evidence="2">Uncharacterized protein</fullName>
    </submittedName>
</protein>
<accession>A0A915KN73</accession>
<proteinExistence type="predicted"/>
<keyword evidence="1" id="KW-1185">Reference proteome</keyword>
<sequence length="183" mass="21067">MHKKKNTSKYKIIRETQTYANKVSHQIIRETHHSSYGGGQEPIYVAAPAPDISIVQQPSNRRRLILREESSARNNPSSLDMLSILADSDPFSIPTIVDRTRHRKITRYERTESNNDAGGSSLLGTRRLSPKDKQGILIQQSPLKKLYPFESYGSQHRPPFFGYPDLMKFQNKYQLAYFNLNDQ</sequence>
<organism evidence="1 2">
    <name type="scientific">Romanomermis culicivorax</name>
    <name type="common">Nematode worm</name>
    <dbReference type="NCBI Taxonomy" id="13658"/>
    <lineage>
        <taxon>Eukaryota</taxon>
        <taxon>Metazoa</taxon>
        <taxon>Ecdysozoa</taxon>
        <taxon>Nematoda</taxon>
        <taxon>Enoplea</taxon>
        <taxon>Dorylaimia</taxon>
        <taxon>Mermithida</taxon>
        <taxon>Mermithoidea</taxon>
        <taxon>Mermithidae</taxon>
        <taxon>Romanomermis</taxon>
    </lineage>
</organism>
<evidence type="ECO:0000313" key="1">
    <source>
        <dbReference type="Proteomes" id="UP000887565"/>
    </source>
</evidence>
<dbReference type="AlphaFoldDB" id="A0A915KN73"/>
<reference evidence="2" key="1">
    <citation type="submission" date="2022-11" db="UniProtKB">
        <authorList>
            <consortium name="WormBaseParasite"/>
        </authorList>
    </citation>
    <scope>IDENTIFICATION</scope>
</reference>